<feature type="compositionally biased region" description="Low complexity" evidence="1">
    <location>
        <begin position="88"/>
        <end position="105"/>
    </location>
</feature>
<dbReference type="Pfam" id="PF11325">
    <property type="entry name" value="DUF3127"/>
    <property type="match status" value="1"/>
</dbReference>
<evidence type="ECO:0000313" key="2">
    <source>
        <dbReference type="EMBL" id="GLR16878.1"/>
    </source>
</evidence>
<evidence type="ECO:0000256" key="1">
    <source>
        <dbReference type="SAM" id="MobiDB-lite"/>
    </source>
</evidence>
<dbReference type="Proteomes" id="UP001156666">
    <property type="component" value="Unassembled WGS sequence"/>
</dbReference>
<reference evidence="2" key="2">
    <citation type="submission" date="2023-01" db="EMBL/GenBank/DDBJ databases">
        <title>Draft genome sequence of Portibacter lacus strain NBRC 108769.</title>
        <authorList>
            <person name="Sun Q."/>
            <person name="Mori K."/>
        </authorList>
    </citation>
    <scope>NUCLEOTIDE SEQUENCE</scope>
    <source>
        <strain evidence="2">NBRC 108769</strain>
    </source>
</reference>
<gene>
    <name evidence="2" type="ORF">GCM10007940_14930</name>
</gene>
<dbReference type="EMBL" id="BSOH01000007">
    <property type="protein sequence ID" value="GLR16878.1"/>
    <property type="molecule type" value="Genomic_DNA"/>
</dbReference>
<feature type="region of interest" description="Disordered" evidence="1">
    <location>
        <begin position="88"/>
        <end position="129"/>
    </location>
</feature>
<name>A0AA37SRB9_9BACT</name>
<evidence type="ECO:0000313" key="3">
    <source>
        <dbReference type="Proteomes" id="UP001156666"/>
    </source>
</evidence>
<comment type="caution">
    <text evidence="2">The sequence shown here is derived from an EMBL/GenBank/DDBJ whole genome shotgun (WGS) entry which is preliminary data.</text>
</comment>
<accession>A0AA37SRB9</accession>
<reference evidence="2" key="1">
    <citation type="journal article" date="2014" name="Int. J. Syst. Evol. Microbiol.">
        <title>Complete genome sequence of Corynebacterium casei LMG S-19264T (=DSM 44701T), isolated from a smear-ripened cheese.</title>
        <authorList>
            <consortium name="US DOE Joint Genome Institute (JGI-PGF)"/>
            <person name="Walter F."/>
            <person name="Albersmeier A."/>
            <person name="Kalinowski J."/>
            <person name="Ruckert C."/>
        </authorList>
    </citation>
    <scope>NUCLEOTIDE SEQUENCE</scope>
    <source>
        <strain evidence="2">NBRC 108769</strain>
    </source>
</reference>
<proteinExistence type="predicted"/>
<organism evidence="2 3">
    <name type="scientific">Portibacter lacus</name>
    <dbReference type="NCBI Taxonomy" id="1099794"/>
    <lineage>
        <taxon>Bacteria</taxon>
        <taxon>Pseudomonadati</taxon>
        <taxon>Bacteroidota</taxon>
        <taxon>Saprospiria</taxon>
        <taxon>Saprospirales</taxon>
        <taxon>Haliscomenobacteraceae</taxon>
        <taxon>Portibacter</taxon>
    </lineage>
</organism>
<dbReference type="AlphaFoldDB" id="A0AA37SRB9"/>
<keyword evidence="3" id="KW-1185">Reference proteome</keyword>
<evidence type="ECO:0008006" key="4">
    <source>
        <dbReference type="Google" id="ProtNLM"/>
    </source>
</evidence>
<sequence>MAYEMVGKLHKKFDTESKTSSFQAREFVVESTDSTYTQYIKFQLTQDRCGIIDNINEGDELKVFFDLRGREWNEKYFTNLNAWKVEAHSASAAAPSGPPASSDPFPSEPANTDAGSGQAKVEDFDDLPF</sequence>
<dbReference type="InterPro" id="IPR021474">
    <property type="entry name" value="DUF3127"/>
</dbReference>
<dbReference type="RefSeq" id="WP_235290941.1">
    <property type="nucleotide sequence ID" value="NZ_BSOH01000007.1"/>
</dbReference>
<protein>
    <recommendedName>
        <fullName evidence="4">DUF3127 domain-containing protein</fullName>
    </recommendedName>
</protein>